<evidence type="ECO:0000256" key="1">
    <source>
        <dbReference type="SAM" id="MobiDB-lite"/>
    </source>
</evidence>
<dbReference type="EMBL" id="JARAVY010000004">
    <property type="protein sequence ID" value="MDX2909647.1"/>
    <property type="molecule type" value="Genomic_DNA"/>
</dbReference>
<evidence type="ECO:0000313" key="3">
    <source>
        <dbReference type="Proteomes" id="UP001271723"/>
    </source>
</evidence>
<name>A0ABU4L1V2_9ACTN</name>
<evidence type="ECO:0000313" key="2">
    <source>
        <dbReference type="EMBL" id="MDX2909647.1"/>
    </source>
</evidence>
<comment type="caution">
    <text evidence="2">The sequence shown here is derived from an EMBL/GenBank/DDBJ whole genome shotgun (WGS) entry which is preliminary data.</text>
</comment>
<keyword evidence="3" id="KW-1185">Reference proteome</keyword>
<feature type="region of interest" description="Disordered" evidence="1">
    <location>
        <begin position="1"/>
        <end position="23"/>
    </location>
</feature>
<evidence type="ECO:0008006" key="4">
    <source>
        <dbReference type="Google" id="ProtNLM"/>
    </source>
</evidence>
<feature type="region of interest" description="Disordered" evidence="1">
    <location>
        <begin position="358"/>
        <end position="409"/>
    </location>
</feature>
<reference evidence="2 3" key="1">
    <citation type="journal article" date="2023" name="Microb. Genom.">
        <title>Mesoterricola silvestris gen. nov., sp. nov., Mesoterricola sediminis sp. nov., Geothrix oryzae sp. nov., Geothrix edaphica sp. nov., Geothrix rubra sp. nov., and Geothrix limicola sp. nov., six novel members of Acidobacteriota isolated from soils.</title>
        <authorList>
            <person name="Weisberg A.J."/>
            <person name="Pearce E."/>
            <person name="Kramer C.G."/>
            <person name="Chang J.H."/>
            <person name="Clarke C.R."/>
        </authorList>
    </citation>
    <scope>NUCLEOTIDE SEQUENCE [LARGE SCALE GENOMIC DNA]</scope>
    <source>
        <strain evidence="2 3">NRRL_B-2795</strain>
    </source>
</reference>
<organism evidence="2 3">
    <name type="scientific">Streptomyces griseiscabiei</name>
    <dbReference type="NCBI Taxonomy" id="2993540"/>
    <lineage>
        <taxon>Bacteria</taxon>
        <taxon>Bacillati</taxon>
        <taxon>Actinomycetota</taxon>
        <taxon>Actinomycetes</taxon>
        <taxon>Kitasatosporales</taxon>
        <taxon>Streptomycetaceae</taxon>
        <taxon>Streptomyces</taxon>
    </lineage>
</organism>
<accession>A0ABU4L1V2</accession>
<protein>
    <recommendedName>
        <fullName evidence="4">PE-PGRS family protein</fullName>
    </recommendedName>
</protein>
<sequence>MPTSRTARPVTPPTVWPARGRHVGPDAEDVLRRTLRQLKDSQVIDDFREAPAAGGDAPERVFEARWRMPGEVTVRARLTLAPDLGGGREWTLLAEAEQPWDPSWPSPVTRFWPEYGDWDHDAATGLSLSRINALPEDDKDVRRLLRDSGRDGWCVHVVVHEAMTTDERGRLPLARWLSPGLRHRVVEHRAAPHQLRVVNWALRDFDTEVPRGGAVVLPGLPGPAGHDADDFTVRSVFLDGSEPTDLVRAVTRFAALPRPLPDGADEALTALRDDWDLLTLEEELVRERKRVAAYAEALEAMTKSRDLYREATERAHEALAAYRESAEAAPVVPAPQQPGTPATTVTSAFQQFTRTLERWKGGTKATRPAAEGGPQSAETTDAGADTGTGTGTGSGAAPDAGTGPGDPER</sequence>
<proteinExistence type="predicted"/>
<gene>
    <name evidence="2" type="ORF">PV517_13170</name>
</gene>
<dbReference type="Proteomes" id="UP001271723">
    <property type="component" value="Unassembled WGS sequence"/>
</dbReference>